<feature type="domain" description="Aminoglycoside phosphotransferase" evidence="1">
    <location>
        <begin position="2"/>
        <end position="169"/>
    </location>
</feature>
<dbReference type="GO" id="GO:0016740">
    <property type="term" value="F:transferase activity"/>
    <property type="evidence" value="ECO:0007669"/>
    <property type="project" value="UniProtKB-KW"/>
</dbReference>
<sequence length="250" mass="28568">MGAPFYVMERVQGLLVKTEFPPELGWGEAEAAKLCHTFFDLLVALHKLDIDEVGLREFGKPDGYVKRQITGWDKRYERARTPDVDGFEDVRKWLLEHIPNESGRAAILHGDFRIDNMILDQNNPFQINAVLDWEISALGDPLMDLGNTLAYWSQAGDPPVMQMLAKQPSWAPGMFTRQQALEHYAAKTGIDPSGFVFYYTYGLWRLAVIIQQIYFRFYHGQTKNPAFSDFAAGVNGLGNYCRLVIERDRI</sequence>
<dbReference type="Pfam" id="PF01636">
    <property type="entry name" value="APH"/>
    <property type="match status" value="1"/>
</dbReference>
<dbReference type="InterPro" id="IPR011009">
    <property type="entry name" value="Kinase-like_dom_sf"/>
</dbReference>
<gene>
    <name evidence="2" type="ORF">MNBD_ALPHA06-1293</name>
</gene>
<protein>
    <submittedName>
        <fullName evidence="2">Acyl-CoA dehydrogenase, putative phosphotransferase</fullName>
    </submittedName>
</protein>
<proteinExistence type="predicted"/>
<dbReference type="AlphaFoldDB" id="A0A3B0RG00"/>
<keyword evidence="2" id="KW-0808">Transferase</keyword>
<evidence type="ECO:0000259" key="1">
    <source>
        <dbReference type="Pfam" id="PF01636"/>
    </source>
</evidence>
<dbReference type="EMBL" id="UOEE01000026">
    <property type="protein sequence ID" value="VAV87028.1"/>
    <property type="molecule type" value="Genomic_DNA"/>
</dbReference>
<dbReference type="InterPro" id="IPR002575">
    <property type="entry name" value="Aminoglycoside_PTrfase"/>
</dbReference>
<dbReference type="SUPFAM" id="SSF56112">
    <property type="entry name" value="Protein kinase-like (PK-like)"/>
    <property type="match status" value="1"/>
</dbReference>
<dbReference type="InterPro" id="IPR041726">
    <property type="entry name" value="ACAD10_11_N"/>
</dbReference>
<organism evidence="2">
    <name type="scientific">hydrothermal vent metagenome</name>
    <dbReference type="NCBI Taxonomy" id="652676"/>
    <lineage>
        <taxon>unclassified sequences</taxon>
        <taxon>metagenomes</taxon>
        <taxon>ecological metagenomes</taxon>
    </lineage>
</organism>
<dbReference type="PANTHER" id="PTHR47829">
    <property type="entry name" value="HYDROLASE, PUTATIVE (AFU_ORTHOLOGUE AFUA_1G12880)-RELATED"/>
    <property type="match status" value="1"/>
</dbReference>
<evidence type="ECO:0000313" key="2">
    <source>
        <dbReference type="EMBL" id="VAV87028.1"/>
    </source>
</evidence>
<dbReference type="InterPro" id="IPR052898">
    <property type="entry name" value="ACAD10-like"/>
</dbReference>
<dbReference type="PANTHER" id="PTHR47829:SF1">
    <property type="entry name" value="HAD FAMILY PHOSPHATASE"/>
    <property type="match status" value="1"/>
</dbReference>
<dbReference type="CDD" id="cd05154">
    <property type="entry name" value="ACAD10_11_N-like"/>
    <property type="match status" value="1"/>
</dbReference>
<reference evidence="2" key="1">
    <citation type="submission" date="2018-06" db="EMBL/GenBank/DDBJ databases">
        <authorList>
            <person name="Zhirakovskaya E."/>
        </authorList>
    </citation>
    <scope>NUCLEOTIDE SEQUENCE</scope>
</reference>
<name>A0A3B0RG00_9ZZZZ</name>
<accession>A0A3B0RG00</accession>
<dbReference type="Gene3D" id="3.90.1200.10">
    <property type="match status" value="1"/>
</dbReference>